<dbReference type="Pfam" id="PF05135">
    <property type="entry name" value="Phage_connect_1"/>
    <property type="match status" value="1"/>
</dbReference>
<keyword evidence="2" id="KW-1185">Reference proteome</keyword>
<accession>A0A679IA81</accession>
<dbReference type="InterPro" id="IPR021146">
    <property type="entry name" value="Phage_gp6-like_head-tail"/>
</dbReference>
<dbReference type="Gene3D" id="1.10.3230.30">
    <property type="entry name" value="Phage gp6-like head-tail connector protein"/>
    <property type="match status" value="1"/>
</dbReference>
<dbReference type="NCBIfam" id="TIGR01560">
    <property type="entry name" value="put_DNA_pack"/>
    <property type="match status" value="1"/>
</dbReference>
<dbReference type="InterPro" id="IPR006450">
    <property type="entry name" value="Phage_HK97_gp6-like"/>
</dbReference>
<reference evidence="1 2" key="1">
    <citation type="submission" date="2020-02" db="EMBL/GenBank/DDBJ databases">
        <title>Characterization of vanA genotype vancomycin-resistant Enterococcus saigonensis VE80.</title>
        <authorList>
            <person name="Harada T."/>
            <person name="Motooka D."/>
            <person name="Nakamura S."/>
            <person name="Yamamoto Y."/>
            <person name="Kawahara R."/>
            <person name="Kawatsu K."/>
        </authorList>
    </citation>
    <scope>NUCLEOTIDE SEQUENCE [LARGE SCALE GENOMIC DNA]</scope>
    <source>
        <strain evidence="1 2">VE80</strain>
    </source>
</reference>
<evidence type="ECO:0000313" key="2">
    <source>
        <dbReference type="Proteomes" id="UP000502998"/>
    </source>
</evidence>
<dbReference type="EMBL" id="AP022822">
    <property type="protein sequence ID" value="BCA84949.1"/>
    <property type="molecule type" value="Genomic_DNA"/>
</dbReference>
<organism evidence="1 2">
    <name type="scientific">Enterococcus saigonensis</name>
    <dbReference type="NCBI Taxonomy" id="1805431"/>
    <lineage>
        <taxon>Bacteria</taxon>
        <taxon>Bacillati</taxon>
        <taxon>Bacillota</taxon>
        <taxon>Bacilli</taxon>
        <taxon>Lactobacillales</taxon>
        <taxon>Enterococcaceae</taxon>
        <taxon>Enterococcus</taxon>
    </lineage>
</organism>
<dbReference type="RefSeq" id="WP_173102322.1">
    <property type="nucleotide sequence ID" value="NZ_AP022822.1"/>
</dbReference>
<gene>
    <name evidence="1" type="ORF">EsVE80_04720</name>
</gene>
<dbReference type="AlphaFoldDB" id="A0A679IA81"/>
<sequence>MLNRLEMIKQSLRIPYTDDDGLLVALDAASMEYVGNAVNSEAIGYQEDDLFVNATLLLTQYWYLNRGEAIADHIPVYVTSMIQQLRGKYA</sequence>
<protein>
    <submittedName>
        <fullName evidence="1">DNA-packaging protein</fullName>
    </submittedName>
</protein>
<name>A0A679IA81_9ENTE</name>
<dbReference type="KEGG" id="esg:EsVE80_04720"/>
<evidence type="ECO:0000313" key="1">
    <source>
        <dbReference type="EMBL" id="BCA84949.1"/>
    </source>
</evidence>
<proteinExistence type="predicted"/>
<dbReference type="CDD" id="cd08054">
    <property type="entry name" value="gp6"/>
    <property type="match status" value="1"/>
</dbReference>
<dbReference type="Proteomes" id="UP000502998">
    <property type="component" value="Chromosome"/>
</dbReference>